<dbReference type="PANTHER" id="PTHR21340">
    <property type="entry name" value="DIADENOSINE 5,5-P1,P4-TETRAPHOSPHATE PYROPHOSPHOHYDROLASE MUTT"/>
    <property type="match status" value="1"/>
</dbReference>
<evidence type="ECO:0000256" key="2">
    <source>
        <dbReference type="RuleBase" id="RU003476"/>
    </source>
</evidence>
<dbReference type="GO" id="GO:0004081">
    <property type="term" value="F:bis(5'-nucleosyl)-tetraphosphatase (asymmetrical) activity"/>
    <property type="evidence" value="ECO:0007669"/>
    <property type="project" value="TreeGrafter"/>
</dbReference>
<dbReference type="InterPro" id="IPR020084">
    <property type="entry name" value="NUDIX_hydrolase_CS"/>
</dbReference>
<proteinExistence type="inferred from homology"/>
<evidence type="ECO:0000313" key="4">
    <source>
        <dbReference type="EMBL" id="MBB3128110.1"/>
    </source>
</evidence>
<evidence type="ECO:0000256" key="1">
    <source>
        <dbReference type="ARBA" id="ARBA00022801"/>
    </source>
</evidence>
<dbReference type="PANTHER" id="PTHR21340:SF0">
    <property type="entry name" value="BIS(5'-NUCLEOSYL)-TETRAPHOSPHATASE [ASYMMETRICAL]"/>
    <property type="match status" value="1"/>
</dbReference>
<dbReference type="Gene3D" id="3.90.79.10">
    <property type="entry name" value="Nucleoside Triphosphate Pyrophosphohydrolase"/>
    <property type="match status" value="1"/>
</dbReference>
<dbReference type="SUPFAM" id="SSF55811">
    <property type="entry name" value="Nudix"/>
    <property type="match status" value="1"/>
</dbReference>
<accession>A0A839TR08</accession>
<dbReference type="RefSeq" id="WP_183582321.1">
    <property type="nucleotide sequence ID" value="NZ_JACHXJ010000002.1"/>
</dbReference>
<evidence type="ECO:0000259" key="3">
    <source>
        <dbReference type="PROSITE" id="PS51462"/>
    </source>
</evidence>
<dbReference type="GO" id="GO:0006754">
    <property type="term" value="P:ATP biosynthetic process"/>
    <property type="evidence" value="ECO:0007669"/>
    <property type="project" value="TreeGrafter"/>
</dbReference>
<dbReference type="PROSITE" id="PS00893">
    <property type="entry name" value="NUDIX_BOX"/>
    <property type="match status" value="1"/>
</dbReference>
<dbReference type="GO" id="GO:0006167">
    <property type="term" value="P:AMP biosynthetic process"/>
    <property type="evidence" value="ECO:0007669"/>
    <property type="project" value="TreeGrafter"/>
</dbReference>
<dbReference type="Proteomes" id="UP000517523">
    <property type="component" value="Unassembled WGS sequence"/>
</dbReference>
<comment type="caution">
    <text evidence="4">The sequence shown here is derived from an EMBL/GenBank/DDBJ whole genome shotgun (WGS) entry which is preliminary data.</text>
</comment>
<keyword evidence="1 2" id="KW-0378">Hydrolase</keyword>
<dbReference type="PRINTS" id="PR00502">
    <property type="entry name" value="NUDIXFAMILY"/>
</dbReference>
<dbReference type="AlphaFoldDB" id="A0A839TR08"/>
<evidence type="ECO:0000313" key="5">
    <source>
        <dbReference type="Proteomes" id="UP000517523"/>
    </source>
</evidence>
<comment type="similarity">
    <text evidence="2">Belongs to the Nudix hydrolase family.</text>
</comment>
<gene>
    <name evidence="4" type="ORF">FHS19_002764</name>
</gene>
<organism evidence="4 5">
    <name type="scientific">Paenibacillus rhizosphaerae</name>
    <dbReference type="NCBI Taxonomy" id="297318"/>
    <lineage>
        <taxon>Bacteria</taxon>
        <taxon>Bacillati</taxon>
        <taxon>Bacillota</taxon>
        <taxon>Bacilli</taxon>
        <taxon>Bacillales</taxon>
        <taxon>Paenibacillaceae</taxon>
        <taxon>Paenibacillus</taxon>
    </lineage>
</organism>
<dbReference type="InterPro" id="IPR051325">
    <property type="entry name" value="Nudix_hydrolase_domain"/>
</dbReference>
<protein>
    <submittedName>
        <fullName evidence="4">8-oxo-dGTP pyrophosphatase MutT (NUDIX family)</fullName>
    </submittedName>
</protein>
<sequence>MPRKEHVDMPATSVGVIITNRTVFLACHSTGNTFYDLPKGMPEEGETPEQTACREVREESGLSIQPDQIMDLGVFPYNRAKNLHLFLWEMESLPPIEEMVCTSTFIDRYSGQPKPEVDGYEYIGIDQADRMMTANMARVIRDAERHILEFP</sequence>
<feature type="domain" description="Nudix hydrolase" evidence="3">
    <location>
        <begin position="9"/>
        <end position="146"/>
    </location>
</feature>
<reference evidence="4 5" key="1">
    <citation type="submission" date="2020-08" db="EMBL/GenBank/DDBJ databases">
        <title>Genomic Encyclopedia of Type Strains, Phase III (KMG-III): the genomes of soil and plant-associated and newly described type strains.</title>
        <authorList>
            <person name="Whitman W."/>
        </authorList>
    </citation>
    <scope>NUCLEOTIDE SEQUENCE [LARGE SCALE GENOMIC DNA]</scope>
    <source>
        <strain evidence="4 5">CECT 5831</strain>
    </source>
</reference>
<dbReference type="PROSITE" id="PS51462">
    <property type="entry name" value="NUDIX"/>
    <property type="match status" value="1"/>
</dbReference>
<dbReference type="InterPro" id="IPR020476">
    <property type="entry name" value="Nudix_hydrolase"/>
</dbReference>
<name>A0A839TR08_9BACL</name>
<dbReference type="EMBL" id="JACHXJ010000002">
    <property type="protein sequence ID" value="MBB3128110.1"/>
    <property type="molecule type" value="Genomic_DNA"/>
</dbReference>
<dbReference type="InterPro" id="IPR015797">
    <property type="entry name" value="NUDIX_hydrolase-like_dom_sf"/>
</dbReference>
<dbReference type="InterPro" id="IPR000086">
    <property type="entry name" value="NUDIX_hydrolase_dom"/>
</dbReference>
<dbReference type="Pfam" id="PF00293">
    <property type="entry name" value="NUDIX"/>
    <property type="match status" value="1"/>
</dbReference>